<keyword evidence="1" id="KW-0812">Transmembrane</keyword>
<dbReference type="KEGG" id="azc:AZC_1433"/>
<organism evidence="2 3">
    <name type="scientific">Azorhizobium caulinodans (strain ATCC 43989 / DSM 5975 / JCM 20966 / LMG 6465 / NBRC 14845 / NCIMB 13405 / ORS 571)</name>
    <dbReference type="NCBI Taxonomy" id="438753"/>
    <lineage>
        <taxon>Bacteria</taxon>
        <taxon>Pseudomonadati</taxon>
        <taxon>Pseudomonadota</taxon>
        <taxon>Alphaproteobacteria</taxon>
        <taxon>Hyphomicrobiales</taxon>
        <taxon>Xanthobacteraceae</taxon>
        <taxon>Azorhizobium</taxon>
    </lineage>
</organism>
<feature type="transmembrane region" description="Helical" evidence="1">
    <location>
        <begin position="175"/>
        <end position="196"/>
    </location>
</feature>
<feature type="transmembrane region" description="Helical" evidence="1">
    <location>
        <begin position="338"/>
        <end position="356"/>
    </location>
</feature>
<dbReference type="InterPro" id="IPR010266">
    <property type="entry name" value="NnrS"/>
</dbReference>
<dbReference type="Pfam" id="PF05940">
    <property type="entry name" value="NnrS"/>
    <property type="match status" value="1"/>
</dbReference>
<evidence type="ECO:0000313" key="3">
    <source>
        <dbReference type="Proteomes" id="UP000000270"/>
    </source>
</evidence>
<dbReference type="STRING" id="438753.AZC_1433"/>
<feature type="transmembrane region" description="Helical" evidence="1">
    <location>
        <begin position="93"/>
        <end position="110"/>
    </location>
</feature>
<reference evidence="2 3" key="5">
    <citation type="journal article" date="2010" name="Appl. Environ. Microbiol.">
        <title>phrR-like gene praR of Azorhizobium caulinodans ORS571 is essential for symbiosis with Sesbania rostrata and is involved in expression of reb genes.</title>
        <authorList>
            <person name="Akiba N."/>
            <person name="Aono T."/>
            <person name="Toyazaki H."/>
            <person name="Sato S."/>
            <person name="Oyaizu H."/>
        </authorList>
    </citation>
    <scope>NUCLEOTIDE SEQUENCE [LARGE SCALE GENOMIC DNA]</scope>
    <source>
        <strain evidence="3">ATCC 43989 / DSM 5975 / JCM 20966 / LMG 6465 / NBRC 14845 / NCIMB 13405 / ORS 571</strain>
    </source>
</reference>
<reference evidence="2 3" key="1">
    <citation type="journal article" date="2007" name="Appl. Environ. Microbiol.">
        <title>Rhizobial factors required for stem nodule maturation and maintenance in Sesbania rostrata-Azorhizobium caulinodans ORS571 symbiosis.</title>
        <authorList>
            <person name="Suzuki S."/>
            <person name="Aono T."/>
            <person name="Lee KB."/>
            <person name="Suzuki T."/>
            <person name="Liu CT."/>
            <person name="Miwa H."/>
            <person name="Wakao S."/>
            <person name="Iki T."/>
            <person name="Oyaizu H."/>
        </authorList>
    </citation>
    <scope>NUCLEOTIDE SEQUENCE [LARGE SCALE GENOMIC DNA]</scope>
    <source>
        <strain evidence="3">ATCC 43989 / DSM 5975 / JCM 20966 / LMG 6465 / NBRC 14845 / NCIMB 13405 / ORS 571</strain>
    </source>
</reference>
<evidence type="ECO:0000313" key="2">
    <source>
        <dbReference type="EMBL" id="BAF87431.1"/>
    </source>
</evidence>
<dbReference type="eggNOG" id="COG3213">
    <property type="taxonomic scope" value="Bacteria"/>
</dbReference>
<dbReference type="HOGENOM" id="CLU_041785_2_0_5"/>
<feature type="transmembrane region" description="Helical" evidence="1">
    <location>
        <begin position="116"/>
        <end position="135"/>
    </location>
</feature>
<evidence type="ECO:0000256" key="1">
    <source>
        <dbReference type="SAM" id="Phobius"/>
    </source>
</evidence>
<feature type="transmembrane region" description="Helical" evidence="1">
    <location>
        <begin position="64"/>
        <end position="81"/>
    </location>
</feature>
<sequence>MARTAQTQRAYQGPGLWSRGFRPFFLAAGVWAGLAIAIWPAVFLGELSLPTAFAPVEWHVHEMLFGYGAAVVAGFLLTAIPNWTGRLPVAGRALMLLVGLWCAGRVAVLVSGLVGWGVALAVDGAFLLAFALLAGREVIAGRNWRNAKVVGIVLALAAANIGFHLEAWATGAAPYATRAGIGLLVFLILLVGGRVVPSFTHNWLAKQGIAERPVPFGRGDGVVMVLSALALLGWIITPENHLAGALLLAAGLANVWRLTRWQGWRTTSDPLVLVLHGGFALAAAGFLATGGHALAPDHLPSAFGLHVWAIGAIGGMTLAIMTRATLGHTGQALRASPPTVALYICVLVSLLLRAGAIFSSSYFVMLLGLSAVFWVIAFLLFLASYGPMLCRR</sequence>
<feature type="transmembrane region" description="Helical" evidence="1">
    <location>
        <begin position="362"/>
        <end position="383"/>
    </location>
</feature>
<feature type="transmembrane region" description="Helical" evidence="1">
    <location>
        <begin position="21"/>
        <end position="44"/>
    </location>
</feature>
<dbReference type="EMBL" id="AP009384">
    <property type="protein sequence ID" value="BAF87431.1"/>
    <property type="molecule type" value="Genomic_DNA"/>
</dbReference>
<feature type="transmembrane region" description="Helical" evidence="1">
    <location>
        <begin position="147"/>
        <end position="169"/>
    </location>
</feature>
<proteinExistence type="predicted"/>
<gene>
    <name evidence="2" type="primary">nnrS</name>
    <name evidence="2" type="ordered locus">AZC_1433</name>
</gene>
<feature type="transmembrane region" description="Helical" evidence="1">
    <location>
        <begin position="216"/>
        <end position="236"/>
    </location>
</feature>
<feature type="transmembrane region" description="Helical" evidence="1">
    <location>
        <begin position="271"/>
        <end position="295"/>
    </location>
</feature>
<keyword evidence="1" id="KW-0472">Membrane</keyword>
<reference evidence="3" key="2">
    <citation type="submission" date="2007-04" db="EMBL/GenBank/DDBJ databases">
        <title>Complete genome sequence of the nitrogen-fixing bacterium Azorhizobium caulinodans ORS571.</title>
        <authorList>
            <person name="Lee K.B."/>
            <person name="Backer P.D."/>
            <person name="Aono T."/>
            <person name="Liu C.T."/>
            <person name="Suzuki S."/>
            <person name="Suzuki T."/>
            <person name="Kaneko T."/>
            <person name="Yamada M."/>
            <person name="Tabata S."/>
            <person name="Kupfer D.M."/>
            <person name="Najar F.Z."/>
            <person name="Wiley G.B."/>
            <person name="Roe B."/>
            <person name="Binnewies T."/>
            <person name="Ussery D."/>
            <person name="Vereecke D."/>
            <person name="Gevers D."/>
            <person name="Holsters M."/>
            <person name="Oyaizu H."/>
        </authorList>
    </citation>
    <scope>NUCLEOTIDE SEQUENCE [LARGE SCALE GENOMIC DNA]</scope>
    <source>
        <strain evidence="3">ATCC 43989 / DSM 5975 / JCM 20966 / LMG 6465 / NBRC 14845 / NCIMB 13405 / ORS 571</strain>
    </source>
</reference>
<reference evidence="2 3" key="4">
    <citation type="journal article" date="2009" name="Appl. Environ. Microbiol.">
        <title>Comparative genome-wide transcriptional profiling of Azorhizobium caulinodans ORS571 grown under free-living and symbiotic conditions.</title>
        <authorList>
            <person name="Tsukada S."/>
            <person name="Aono T."/>
            <person name="Akiba N."/>
            <person name="Lee KB."/>
            <person name="Liu CT."/>
            <person name="Toyazaki H."/>
            <person name="Oyaizu H."/>
        </authorList>
    </citation>
    <scope>NUCLEOTIDE SEQUENCE [LARGE SCALE GENOMIC DNA]</scope>
    <source>
        <strain evidence="3">ATCC 43989 / DSM 5975 / JCM 20966 / LMG 6465 / NBRC 14845 / NCIMB 13405 / ORS 571</strain>
    </source>
</reference>
<feature type="transmembrane region" description="Helical" evidence="1">
    <location>
        <begin position="242"/>
        <end position="259"/>
    </location>
</feature>
<protein>
    <submittedName>
        <fullName evidence="2">NnrS protein</fullName>
    </submittedName>
</protein>
<dbReference type="Proteomes" id="UP000000270">
    <property type="component" value="Chromosome"/>
</dbReference>
<dbReference type="RefSeq" id="WP_012169961.1">
    <property type="nucleotide sequence ID" value="NC_009937.1"/>
</dbReference>
<name>A8HWW1_AZOC5</name>
<keyword evidence="1" id="KW-1133">Transmembrane helix</keyword>
<reference evidence="2 3" key="6">
    <citation type="journal article" date="2011" name="Appl. Environ. Microbiol.">
        <title>Involvement of the azorhizobial chromosome partition gene (parA) in the onset of bacteroid differentiation during Sesbania rostrata stem nodule development.</title>
        <authorList>
            <person name="Liu CT."/>
            <person name="Lee KB."/>
            <person name="Wang YS."/>
            <person name="Peng MH."/>
            <person name="Lee KT."/>
            <person name="Suzuki S."/>
            <person name="Suzuki T."/>
            <person name="Oyaizu H."/>
        </authorList>
    </citation>
    <scope>NUCLEOTIDE SEQUENCE [LARGE SCALE GENOMIC DNA]</scope>
    <source>
        <strain evidence="3">ATCC 43989 / DSM 5975 / JCM 20966 / LMG 6465 / NBRC 14845 / NCIMB 13405 / ORS 571</strain>
    </source>
</reference>
<dbReference type="AlphaFoldDB" id="A8HWW1"/>
<reference evidence="2 3" key="3">
    <citation type="journal article" date="2008" name="BMC Genomics">
        <title>The genome of the versatile nitrogen fixer Azorhizobium caulinodans ORS571.</title>
        <authorList>
            <person name="Lee KB."/>
            <person name="Backer P.D."/>
            <person name="Aono T."/>
            <person name="Liu CT."/>
            <person name="Suzuki S."/>
            <person name="Suzuki T."/>
            <person name="Kaneko T."/>
            <person name="Yamada M."/>
            <person name="Tabata S."/>
            <person name="Kupfer D.M."/>
            <person name="Najar F.Z."/>
            <person name="Wiley G.B."/>
            <person name="Roe B."/>
            <person name="Binnewies T.T."/>
            <person name="Ussery D.W."/>
            <person name="D'Haeze W."/>
            <person name="Herder J.D."/>
            <person name="Gevers D."/>
            <person name="Vereecke D."/>
            <person name="Holsters M."/>
            <person name="Oyaizu H."/>
        </authorList>
    </citation>
    <scope>NUCLEOTIDE SEQUENCE [LARGE SCALE GENOMIC DNA]</scope>
    <source>
        <strain evidence="3">ATCC 43989 / DSM 5975 / JCM 20966 / LMG 6465 / NBRC 14845 / NCIMB 13405 / ORS 571</strain>
    </source>
</reference>
<feature type="transmembrane region" description="Helical" evidence="1">
    <location>
        <begin position="307"/>
        <end position="326"/>
    </location>
</feature>
<accession>A8HWW1</accession>
<keyword evidence="3" id="KW-1185">Reference proteome</keyword>